<evidence type="ECO:0000313" key="10">
    <source>
        <dbReference type="EMBL" id="OXZ38515.1"/>
    </source>
</evidence>
<comment type="similarity">
    <text evidence="7">Belongs to the NusA family.</text>
</comment>
<dbReference type="Gene3D" id="2.40.50.140">
    <property type="entry name" value="Nucleic acid-binding proteins"/>
    <property type="match status" value="1"/>
</dbReference>
<dbReference type="InterPro" id="IPR012340">
    <property type="entry name" value="NA-bd_OB-fold"/>
</dbReference>
<dbReference type="SMART" id="SM00316">
    <property type="entry name" value="S1"/>
    <property type="match status" value="1"/>
</dbReference>
<keyword evidence="6 7" id="KW-0804">Transcription</keyword>
<evidence type="ECO:0000259" key="9">
    <source>
        <dbReference type="PROSITE" id="PS50126"/>
    </source>
</evidence>
<dbReference type="NCBIfam" id="TIGR01953">
    <property type="entry name" value="NusA"/>
    <property type="match status" value="1"/>
</dbReference>
<dbReference type="Gene3D" id="3.30.1480.10">
    <property type="entry name" value="NusA, N-terminal domain"/>
    <property type="match status" value="1"/>
</dbReference>
<comment type="subunit">
    <text evidence="7">Monomer. Binds directly to the core enzyme of the DNA-dependent RNA polymerase and to nascent RNA.</text>
</comment>
<dbReference type="PROSITE" id="PS50126">
    <property type="entry name" value="S1"/>
    <property type="match status" value="1"/>
</dbReference>
<dbReference type="SUPFAM" id="SSF54814">
    <property type="entry name" value="Prokaryotic type KH domain (KH-domain type II)"/>
    <property type="match status" value="2"/>
</dbReference>
<dbReference type="SUPFAM" id="SSF50249">
    <property type="entry name" value="Nucleic acid-binding proteins"/>
    <property type="match status" value="1"/>
</dbReference>
<evidence type="ECO:0000256" key="5">
    <source>
        <dbReference type="ARBA" id="ARBA00023015"/>
    </source>
</evidence>
<proteinExistence type="inferred from homology"/>
<dbReference type="InterPro" id="IPR030842">
    <property type="entry name" value="TF_NusA_bacterial"/>
</dbReference>
<dbReference type="InterPro" id="IPR004087">
    <property type="entry name" value="KH_dom"/>
</dbReference>
<dbReference type="FunFam" id="3.30.300.20:FF:000005">
    <property type="entry name" value="Transcription termination/antitermination protein NusA"/>
    <property type="match status" value="1"/>
</dbReference>
<dbReference type="CDD" id="cd02134">
    <property type="entry name" value="KH-II_NusA_rpt1"/>
    <property type="match status" value="1"/>
</dbReference>
<evidence type="ECO:0000256" key="1">
    <source>
        <dbReference type="ARBA" id="ARBA00022472"/>
    </source>
</evidence>
<dbReference type="InterPro" id="IPR010213">
    <property type="entry name" value="TF_NusA"/>
</dbReference>
<sequence length="422" mass="47895">MNNDFIKALDELEKSKKIPREVVFDALEKALIKSYEKNFDYQDNENEESSVEVNINRDNGKVNLYAIKTVVENVEDKNTEISLEEAKAIKHKYDLGDKIKIEITPKNFGRIAAQTARNIVIQKLKDAERDNIYNEFIDREKEIITGTVQRVERGIVYIDLGRVEGIIPVSEQIKTEEYIPNKRLKLFIKEVKNTTKGAQIILSRTDNSLIKRLFELEVPEINDGTVEIFSVAREPGSRTKIAVFSNDENVDPVGSCVGFSGTRVKSIVDELNGEKLDIVIWSKDIKTFISNSLSPSEVIATFIDEAQKICRVIVSEDQLSLAIGKEGQNARLAAKLTNWKIDIKGLNQYLEAYDDGILSVEFDGEADFLEANGIEVRAEDKDKIFEKIKYHESDDKEEEMDDIKDDNSLVSDNNEIAEDSEN</sequence>
<feature type="compositionally biased region" description="Acidic residues" evidence="8">
    <location>
        <begin position="395"/>
        <end position="404"/>
    </location>
</feature>
<feature type="domain" description="S1 motif" evidence="9">
    <location>
        <begin position="141"/>
        <end position="205"/>
    </location>
</feature>
<dbReference type="CDD" id="cd22529">
    <property type="entry name" value="KH-II_NusA_rpt2"/>
    <property type="match status" value="1"/>
</dbReference>
<dbReference type="Pfam" id="PF26594">
    <property type="entry name" value="KH_NusA_2nd"/>
    <property type="match status" value="1"/>
</dbReference>
<dbReference type="InterPro" id="IPR036555">
    <property type="entry name" value="NusA_N_sf"/>
</dbReference>
<dbReference type="InterPro" id="IPR025249">
    <property type="entry name" value="TF_NusA_KH_1st"/>
</dbReference>
<name>A0A233W1I3_FINMA</name>
<evidence type="ECO:0000256" key="3">
    <source>
        <dbReference type="ARBA" id="ARBA00022814"/>
    </source>
</evidence>
<gene>
    <name evidence="7" type="primary">nusA</name>
    <name evidence="10" type="ORF">B9N56_03730</name>
</gene>
<dbReference type="FunFam" id="3.30.300.20:FF:000002">
    <property type="entry name" value="Transcription termination/antitermination protein NusA"/>
    <property type="match status" value="1"/>
</dbReference>
<dbReference type="InterPro" id="IPR058582">
    <property type="entry name" value="KH_NusA_2nd"/>
</dbReference>
<keyword evidence="1 7" id="KW-0806">Transcription termination</keyword>
<dbReference type="PANTHER" id="PTHR22648:SF0">
    <property type="entry name" value="TRANSCRIPTION TERMINATION_ANTITERMINATION PROTEIN NUSA"/>
    <property type="match status" value="1"/>
</dbReference>
<dbReference type="GO" id="GO:0031564">
    <property type="term" value="P:transcription antitermination"/>
    <property type="evidence" value="ECO:0007669"/>
    <property type="project" value="UniProtKB-UniRule"/>
</dbReference>
<comment type="subcellular location">
    <subcellularLocation>
        <location evidence="7">Cytoplasm</location>
    </subcellularLocation>
</comment>
<dbReference type="GO" id="GO:0003723">
    <property type="term" value="F:RNA binding"/>
    <property type="evidence" value="ECO:0007669"/>
    <property type="project" value="UniProtKB-UniRule"/>
</dbReference>
<dbReference type="SMART" id="SM00322">
    <property type="entry name" value="KH"/>
    <property type="match status" value="2"/>
</dbReference>
<dbReference type="GO" id="GO:0003700">
    <property type="term" value="F:DNA-binding transcription factor activity"/>
    <property type="evidence" value="ECO:0007669"/>
    <property type="project" value="InterPro"/>
</dbReference>
<protein>
    <recommendedName>
        <fullName evidence="7">Transcription termination/antitermination protein NusA</fullName>
    </recommendedName>
</protein>
<evidence type="ECO:0000256" key="8">
    <source>
        <dbReference type="SAM" id="MobiDB-lite"/>
    </source>
</evidence>
<dbReference type="InterPro" id="IPR009019">
    <property type="entry name" value="KH_sf_prok-type"/>
</dbReference>
<comment type="function">
    <text evidence="7">Participates in both transcription termination and antitermination.</text>
</comment>
<dbReference type="HAMAP" id="MF_00945_B">
    <property type="entry name" value="NusA_B"/>
    <property type="match status" value="1"/>
</dbReference>
<dbReference type="SUPFAM" id="SSF69705">
    <property type="entry name" value="Transcription factor NusA, N-terminal domain"/>
    <property type="match status" value="1"/>
</dbReference>
<dbReference type="Proteomes" id="UP000215361">
    <property type="component" value="Unassembled WGS sequence"/>
</dbReference>
<dbReference type="Pfam" id="PF08529">
    <property type="entry name" value="NusA_N"/>
    <property type="match status" value="1"/>
</dbReference>
<dbReference type="GO" id="GO:0006353">
    <property type="term" value="P:DNA-templated transcription termination"/>
    <property type="evidence" value="ECO:0007669"/>
    <property type="project" value="UniProtKB-UniRule"/>
</dbReference>
<dbReference type="PANTHER" id="PTHR22648">
    <property type="entry name" value="TRANSCRIPTION TERMINATION FACTOR NUSA"/>
    <property type="match status" value="1"/>
</dbReference>
<dbReference type="Gene3D" id="3.30.300.20">
    <property type="match status" value="2"/>
</dbReference>
<dbReference type="GO" id="GO:0005829">
    <property type="term" value="C:cytosol"/>
    <property type="evidence" value="ECO:0007669"/>
    <property type="project" value="TreeGrafter"/>
</dbReference>
<reference evidence="11" key="1">
    <citation type="submission" date="2017-04" db="EMBL/GenBank/DDBJ databases">
        <title>Finegoldia magna isolated from orthopedic joint implant-associated infections.</title>
        <authorList>
            <person name="Bjorklund S."/>
            <person name="Bruggemann H."/>
            <person name="Jensen A."/>
            <person name="Hellmark B."/>
            <person name="Soderquist B."/>
        </authorList>
    </citation>
    <scope>NUCLEOTIDE SEQUENCE [LARGE SCALE GENOMIC DNA]</scope>
    <source>
        <strain evidence="11">08T492</strain>
    </source>
</reference>
<evidence type="ECO:0000256" key="2">
    <source>
        <dbReference type="ARBA" id="ARBA00022490"/>
    </source>
</evidence>
<dbReference type="InterPro" id="IPR003029">
    <property type="entry name" value="S1_domain"/>
</dbReference>
<keyword evidence="2 7" id="KW-0963">Cytoplasm</keyword>
<dbReference type="Pfam" id="PF00575">
    <property type="entry name" value="S1"/>
    <property type="match status" value="1"/>
</dbReference>
<dbReference type="AlphaFoldDB" id="A0A233W1I3"/>
<dbReference type="FunFam" id="3.30.1480.10:FF:000002">
    <property type="entry name" value="Transcription termination/antitermination protein NusA"/>
    <property type="match status" value="1"/>
</dbReference>
<comment type="caution">
    <text evidence="10">The sequence shown here is derived from an EMBL/GenBank/DDBJ whole genome shotgun (WGS) entry which is preliminary data.</text>
</comment>
<organism evidence="10 11">
    <name type="scientific">Finegoldia magna</name>
    <name type="common">Peptostreptococcus magnus</name>
    <dbReference type="NCBI Taxonomy" id="1260"/>
    <lineage>
        <taxon>Bacteria</taxon>
        <taxon>Bacillati</taxon>
        <taxon>Bacillota</taxon>
        <taxon>Tissierellia</taxon>
        <taxon>Tissierellales</taxon>
        <taxon>Peptoniphilaceae</taxon>
        <taxon>Finegoldia</taxon>
    </lineage>
</organism>
<dbReference type="EMBL" id="NDYI01000010">
    <property type="protein sequence ID" value="OXZ38515.1"/>
    <property type="molecule type" value="Genomic_DNA"/>
</dbReference>
<feature type="region of interest" description="Disordered" evidence="8">
    <location>
        <begin position="393"/>
        <end position="422"/>
    </location>
</feature>
<dbReference type="InterPro" id="IPR013735">
    <property type="entry name" value="TF_NusA_N"/>
</dbReference>
<dbReference type="Pfam" id="PF13184">
    <property type="entry name" value="KH_NusA_1st"/>
    <property type="match status" value="1"/>
</dbReference>
<accession>A0A233W1I3</accession>
<dbReference type="CDD" id="cd04455">
    <property type="entry name" value="S1_NusA"/>
    <property type="match status" value="1"/>
</dbReference>
<evidence type="ECO:0000256" key="7">
    <source>
        <dbReference type="HAMAP-Rule" id="MF_00945"/>
    </source>
</evidence>
<evidence type="ECO:0000313" key="11">
    <source>
        <dbReference type="Proteomes" id="UP000215361"/>
    </source>
</evidence>
<evidence type="ECO:0000256" key="4">
    <source>
        <dbReference type="ARBA" id="ARBA00022884"/>
    </source>
</evidence>
<evidence type="ECO:0000256" key="6">
    <source>
        <dbReference type="ARBA" id="ARBA00023163"/>
    </source>
</evidence>
<dbReference type="RefSeq" id="WP_035122947.1">
    <property type="nucleotide sequence ID" value="NZ_NDYI01000010.1"/>
</dbReference>
<keyword evidence="5 7" id="KW-0805">Transcription regulation</keyword>
<keyword evidence="4 7" id="KW-0694">RNA-binding</keyword>
<keyword evidence="3 7" id="KW-0889">Transcription antitermination</keyword>
<dbReference type="InterPro" id="IPR015946">
    <property type="entry name" value="KH_dom-like_a/b"/>
</dbReference>